<proteinExistence type="inferred from homology"/>
<evidence type="ECO:0000256" key="5">
    <source>
        <dbReference type="SAM" id="MobiDB-lite"/>
    </source>
</evidence>
<evidence type="ECO:0000256" key="3">
    <source>
        <dbReference type="ARBA" id="ARBA00023242"/>
    </source>
</evidence>
<evidence type="ECO:0000313" key="7">
    <source>
        <dbReference type="Proteomes" id="UP001431209"/>
    </source>
</evidence>
<protein>
    <recommendedName>
        <fullName evidence="4">Nuclear pore protein</fullName>
    </recommendedName>
</protein>
<comment type="caution">
    <text evidence="6">The sequence shown here is derived from an EMBL/GenBank/DDBJ whole genome shotgun (WGS) entry which is preliminary data.</text>
</comment>
<evidence type="ECO:0000313" key="6">
    <source>
        <dbReference type="EMBL" id="KAL0482088.1"/>
    </source>
</evidence>
<comment type="subcellular location">
    <subcellularLocation>
        <location evidence="1">Nucleus envelope</location>
    </subcellularLocation>
    <subcellularLocation>
        <location evidence="4">Nucleus</location>
        <location evidence="4">Nuclear pore complex</location>
    </subcellularLocation>
</comment>
<dbReference type="AlphaFoldDB" id="A0AAW2YXB5"/>
<gene>
    <name evidence="6" type="ORF">AKO1_013218</name>
</gene>
<dbReference type="Proteomes" id="UP001431209">
    <property type="component" value="Unassembled WGS sequence"/>
</dbReference>
<keyword evidence="4" id="KW-0813">Transport</keyword>
<accession>A0AAW2YXB5</accession>
<dbReference type="PANTHER" id="PTHR11225">
    <property type="entry name" value="NUCLEAR PORE COMPLEX PROTEIN NUP93 NUCLEOPORIN NUP93 DEAD EYE PROTEIN"/>
    <property type="match status" value="1"/>
</dbReference>
<comment type="similarity">
    <text evidence="2 4">Belongs to the nucleoporin interacting component (NIC) family.</text>
</comment>
<evidence type="ECO:0000256" key="4">
    <source>
        <dbReference type="RuleBase" id="RU364035"/>
    </source>
</evidence>
<sequence length="738" mass="85110">MILLSAVEEAKRLTSGHFYKNYDSYMDQDWARSKSELIQILDVHKSSSIQDGTFHAVSTYKPVPYLHSAIGLKADTTGRRGKSNLDSRMASYSSVVIRLVEAGGDYIPLISEFCKCVERVEEPDSRKREVMNCWDLLKKMVDEPSLERRGVFEVDKYRSLTNGAKEYFEKNYELFIREQLNRISPTSQLGPTDNIELVRRFIECKTKNNNGSYPPEINKEIWQDVPVWALIFYLLRCGFNREAFQVAESSSVSTGGDVVPKDVVSKLQAMAQQSDSDRIQVERSSNTTDHRNNTGHESDYFKEAVYMIIGKYDYKRTIPTAVSKSTDDWIWFRLCLINLGDSQRRLEELQQVITKYGPAHFCRNKNTLLYFKLLLATKQFELAIEYLCGRDIDGYQVEATHFAIAMYRYGLINISDSINDPLLKTASDVMHQKQKILNIQFIIKDYSRLFRHTDQGVAAYYYALFLIKDESIFRTFIHDLIVETGDPTPLLGSLDPSPQKSRRPGFLDKIVTDEIQLSNMMVTAAREYEKRRCSEIAIELYFMSFELHANHFGNESLDAVNDLKSILRITNNELKRVMIHGDSDRDQIISMASNKIKDRFHRDPSIHKSLVKSEYETFEQLCKLTTFFDLIRESKWSKALEMMTSLRIVPLGYGGAPARDFKKLDATIQARISDLMNATMIAIYNEYHESKRRGADRVELDDLREKANAVLAFAGMIQECVSRDVYARLMRMQVLLSE</sequence>
<dbReference type="GO" id="GO:0005643">
    <property type="term" value="C:nuclear pore"/>
    <property type="evidence" value="ECO:0007669"/>
    <property type="project" value="UniProtKB-SubCell"/>
</dbReference>
<dbReference type="EMBL" id="JAOPGA020000819">
    <property type="protein sequence ID" value="KAL0482088.1"/>
    <property type="molecule type" value="Genomic_DNA"/>
</dbReference>
<keyword evidence="4" id="KW-0653">Protein transport</keyword>
<reference evidence="6 7" key="1">
    <citation type="submission" date="2024-03" db="EMBL/GenBank/DDBJ databases">
        <title>The Acrasis kona genome and developmental transcriptomes reveal deep origins of eukaryotic multicellular pathways.</title>
        <authorList>
            <person name="Sheikh S."/>
            <person name="Fu C.-J."/>
            <person name="Brown M.W."/>
            <person name="Baldauf S.L."/>
        </authorList>
    </citation>
    <scope>NUCLEOTIDE SEQUENCE [LARGE SCALE GENOMIC DNA]</scope>
    <source>
        <strain evidence="6 7">ATCC MYA-3509</strain>
    </source>
</reference>
<keyword evidence="3 4" id="KW-0539">Nucleus</keyword>
<organism evidence="6 7">
    <name type="scientific">Acrasis kona</name>
    <dbReference type="NCBI Taxonomy" id="1008807"/>
    <lineage>
        <taxon>Eukaryota</taxon>
        <taxon>Discoba</taxon>
        <taxon>Heterolobosea</taxon>
        <taxon>Tetramitia</taxon>
        <taxon>Eutetramitia</taxon>
        <taxon>Acrasidae</taxon>
        <taxon>Acrasis</taxon>
    </lineage>
</organism>
<keyword evidence="4" id="KW-0472">Membrane</keyword>
<name>A0AAW2YXB5_9EUKA</name>
<evidence type="ECO:0000256" key="1">
    <source>
        <dbReference type="ARBA" id="ARBA00004259"/>
    </source>
</evidence>
<dbReference type="GO" id="GO:0016973">
    <property type="term" value="P:poly(A)+ mRNA export from nucleus"/>
    <property type="evidence" value="ECO:0007669"/>
    <property type="project" value="TreeGrafter"/>
</dbReference>
<keyword evidence="4" id="KW-0906">Nuclear pore complex</keyword>
<dbReference type="InterPro" id="IPR007231">
    <property type="entry name" value="Nucleoporin_int_Nup93/Nic96"/>
</dbReference>
<keyword evidence="4" id="KW-0509">mRNA transport</keyword>
<dbReference type="Pfam" id="PF04097">
    <property type="entry name" value="Nic96"/>
    <property type="match status" value="1"/>
</dbReference>
<keyword evidence="7" id="KW-1185">Reference proteome</keyword>
<dbReference type="GO" id="GO:0006606">
    <property type="term" value="P:protein import into nucleus"/>
    <property type="evidence" value="ECO:0007669"/>
    <property type="project" value="TreeGrafter"/>
</dbReference>
<keyword evidence="4" id="KW-0811">Translocation</keyword>
<evidence type="ECO:0000256" key="2">
    <source>
        <dbReference type="ARBA" id="ARBA00010186"/>
    </source>
</evidence>
<dbReference type="PANTHER" id="PTHR11225:SF4">
    <property type="entry name" value="NUCLEAR PORE COMPLEX PROTEIN NUP93"/>
    <property type="match status" value="1"/>
</dbReference>
<dbReference type="GO" id="GO:0017056">
    <property type="term" value="F:structural constituent of nuclear pore"/>
    <property type="evidence" value="ECO:0007669"/>
    <property type="project" value="InterPro"/>
</dbReference>
<feature type="region of interest" description="Disordered" evidence="5">
    <location>
        <begin position="271"/>
        <end position="296"/>
    </location>
</feature>